<dbReference type="InterPro" id="IPR032678">
    <property type="entry name" value="tRNA-synt_1_cat_dom"/>
</dbReference>
<dbReference type="PANTHER" id="PTHR43326">
    <property type="entry name" value="METHIONYL-TRNA SYNTHETASE"/>
    <property type="match status" value="1"/>
</dbReference>
<evidence type="ECO:0000256" key="8">
    <source>
        <dbReference type="ARBA" id="ARBA00022917"/>
    </source>
</evidence>
<dbReference type="GO" id="GO:0006431">
    <property type="term" value="P:methionyl-tRNA aminoacylation"/>
    <property type="evidence" value="ECO:0007669"/>
    <property type="project" value="InterPro"/>
</dbReference>
<comment type="similarity">
    <text evidence="10">Belongs to the class-I aminoacyl-tRNA synthetase family.</text>
</comment>
<evidence type="ECO:0000259" key="12">
    <source>
        <dbReference type="Pfam" id="PF09334"/>
    </source>
</evidence>
<keyword evidence="3 10" id="KW-0436">Ligase</keyword>
<evidence type="ECO:0000256" key="5">
    <source>
        <dbReference type="ARBA" id="ARBA00022741"/>
    </source>
</evidence>
<dbReference type="Gene3D" id="1.10.730.10">
    <property type="entry name" value="Isoleucyl-tRNA Synthetase, Domain 1"/>
    <property type="match status" value="1"/>
</dbReference>
<sequence length="482" mass="54525">MAKKFYITTPIYYVNSVPHIGSAYTTIAADIFARWHKMSGDKTFFLTGTDEHGAKVAAKAKEEGKEPQQFVNEIAAKYQAAWQNLNINYDRFVRTSEENHLKAVQTALQYMYNKGDIYQGRYEGLYCRGCEQFKSERDLIDGKCADHGTVPEKMSEDCYMFKLSKYQKKILAKIKSGEFKILPQEKKNEIIAFYEKEGLNDIAFSRKNVSWGIPLPWDKAQTAYVWADAFLNYLTGLGWDGSNPPTPLSKGGAGGLKFWPPSVQLMSKDILRVHATIWPAMLLSLELPLPQALFIHGFLLVDSKKMSKSLGNVIKPEEMIKRYGVDGTRYLLISATPFGNDGDISWNKFDEKYNADLANGLGNLVARVSNLLEKNQIATDLSGEINKKLNKKAGQALADFRPDLVLSDLWLVLKKGDEKISQEKPWQMEDKNKIKKVLQPIAQDILDAAKILEAFLPQTAEKIIKQFSQKIIKKEAGLFPRI</sequence>
<reference evidence="14" key="1">
    <citation type="submission" date="2017-09" db="EMBL/GenBank/DDBJ databases">
        <title>Depth-based differentiation of microbial function through sediment-hosted aquifers and enrichment of novel symbionts in the deep terrestrial subsurface.</title>
        <authorList>
            <person name="Probst A.J."/>
            <person name="Ladd B."/>
            <person name="Jarett J.K."/>
            <person name="Geller-Mcgrath D.E."/>
            <person name="Sieber C.M.K."/>
            <person name="Emerson J.B."/>
            <person name="Anantharaman K."/>
            <person name="Thomas B.C."/>
            <person name="Malmstrom R."/>
            <person name="Stieglmeier M."/>
            <person name="Klingl A."/>
            <person name="Woyke T."/>
            <person name="Ryan C.M."/>
            <person name="Banfield J.F."/>
        </authorList>
    </citation>
    <scope>NUCLEOTIDE SEQUENCE [LARGE SCALE GENOMIC DNA]</scope>
</reference>
<dbReference type="EC" id="6.1.1.10" evidence="2"/>
<dbReference type="AlphaFoldDB" id="A0A2M6WRK4"/>
<evidence type="ECO:0000256" key="4">
    <source>
        <dbReference type="ARBA" id="ARBA00022723"/>
    </source>
</evidence>
<dbReference type="CDD" id="cd00814">
    <property type="entry name" value="MetRS_core"/>
    <property type="match status" value="1"/>
</dbReference>
<proteinExistence type="inferred from homology"/>
<protein>
    <recommendedName>
        <fullName evidence="2">methionine--tRNA ligase</fullName>
        <ecNumber evidence="2">6.1.1.10</ecNumber>
    </recommendedName>
</protein>
<dbReference type="GO" id="GO:0046872">
    <property type="term" value="F:metal ion binding"/>
    <property type="evidence" value="ECO:0007669"/>
    <property type="project" value="UniProtKB-KW"/>
</dbReference>
<keyword evidence="5 10" id="KW-0547">Nucleotide-binding</keyword>
<dbReference type="Pfam" id="PF09334">
    <property type="entry name" value="tRNA-synt_1g"/>
    <property type="match status" value="1"/>
</dbReference>
<evidence type="ECO:0000256" key="10">
    <source>
        <dbReference type="RuleBase" id="RU363039"/>
    </source>
</evidence>
<evidence type="ECO:0000313" key="14">
    <source>
        <dbReference type="Proteomes" id="UP000228964"/>
    </source>
</evidence>
<keyword evidence="8 10" id="KW-0648">Protein biosynthesis</keyword>
<dbReference type="SUPFAM" id="SSF47323">
    <property type="entry name" value="Anticodon-binding domain of a subclass of class I aminoacyl-tRNA synthetases"/>
    <property type="match status" value="1"/>
</dbReference>
<keyword evidence="4" id="KW-0479">Metal-binding</keyword>
<dbReference type="SUPFAM" id="SSF52374">
    <property type="entry name" value="Nucleotidylyl transferase"/>
    <property type="match status" value="1"/>
</dbReference>
<keyword evidence="6" id="KW-0862">Zinc</keyword>
<evidence type="ECO:0000256" key="2">
    <source>
        <dbReference type="ARBA" id="ARBA00012838"/>
    </source>
</evidence>
<evidence type="ECO:0000256" key="3">
    <source>
        <dbReference type="ARBA" id="ARBA00022598"/>
    </source>
</evidence>
<dbReference type="InterPro" id="IPR033911">
    <property type="entry name" value="MetRS_core"/>
</dbReference>
<evidence type="ECO:0000256" key="6">
    <source>
        <dbReference type="ARBA" id="ARBA00022833"/>
    </source>
</evidence>
<feature type="domain" description="Methionyl/Leucyl tRNA synthetase" evidence="12">
    <location>
        <begin position="137"/>
        <end position="368"/>
    </location>
</feature>
<name>A0A2M6WRK4_9BACT</name>
<dbReference type="PANTHER" id="PTHR43326:SF1">
    <property type="entry name" value="METHIONINE--TRNA LIGASE, MITOCHONDRIAL"/>
    <property type="match status" value="1"/>
</dbReference>
<dbReference type="GO" id="GO:0004825">
    <property type="term" value="F:methionine-tRNA ligase activity"/>
    <property type="evidence" value="ECO:0007669"/>
    <property type="project" value="UniProtKB-EC"/>
</dbReference>
<comment type="cofactor">
    <cofactor evidence="1">
        <name>Zn(2+)</name>
        <dbReference type="ChEBI" id="CHEBI:29105"/>
    </cofactor>
</comment>
<evidence type="ECO:0000256" key="7">
    <source>
        <dbReference type="ARBA" id="ARBA00022840"/>
    </source>
</evidence>
<dbReference type="InterPro" id="IPR014729">
    <property type="entry name" value="Rossmann-like_a/b/a_fold"/>
</dbReference>
<organism evidence="13 14">
    <name type="scientific">Candidatus Falkowbacteria bacterium CG10_big_fil_rev_8_21_14_0_10_38_22</name>
    <dbReference type="NCBI Taxonomy" id="1974564"/>
    <lineage>
        <taxon>Bacteria</taxon>
        <taxon>Candidatus Falkowiibacteriota</taxon>
    </lineage>
</organism>
<dbReference type="Pfam" id="PF01406">
    <property type="entry name" value="tRNA-synt_1e"/>
    <property type="match status" value="1"/>
</dbReference>
<dbReference type="Gene3D" id="2.170.220.10">
    <property type="match status" value="1"/>
</dbReference>
<dbReference type="InterPro" id="IPR015413">
    <property type="entry name" value="Methionyl/Leucyl_tRNA_Synth"/>
</dbReference>
<evidence type="ECO:0000256" key="1">
    <source>
        <dbReference type="ARBA" id="ARBA00001947"/>
    </source>
</evidence>
<keyword evidence="9 10" id="KW-0030">Aminoacyl-tRNA synthetase</keyword>
<comment type="caution">
    <text evidence="13">The sequence shown here is derived from an EMBL/GenBank/DDBJ whole genome shotgun (WGS) entry which is preliminary data.</text>
</comment>
<dbReference type="InterPro" id="IPR009080">
    <property type="entry name" value="tRNAsynth_Ia_anticodon-bd"/>
</dbReference>
<gene>
    <name evidence="13" type="ORF">COT96_01420</name>
</gene>
<feature type="domain" description="tRNA synthetases class I catalytic" evidence="11">
    <location>
        <begin position="14"/>
        <end position="123"/>
    </location>
</feature>
<keyword evidence="7 10" id="KW-0067">ATP-binding</keyword>
<evidence type="ECO:0000256" key="9">
    <source>
        <dbReference type="ARBA" id="ARBA00023146"/>
    </source>
</evidence>
<dbReference type="PRINTS" id="PR01041">
    <property type="entry name" value="TRNASYNTHMET"/>
</dbReference>
<dbReference type="GO" id="GO:0005524">
    <property type="term" value="F:ATP binding"/>
    <property type="evidence" value="ECO:0007669"/>
    <property type="project" value="UniProtKB-KW"/>
</dbReference>
<evidence type="ECO:0000259" key="11">
    <source>
        <dbReference type="Pfam" id="PF01406"/>
    </source>
</evidence>
<accession>A0A2M6WRK4</accession>
<dbReference type="Proteomes" id="UP000228964">
    <property type="component" value="Unassembled WGS sequence"/>
</dbReference>
<dbReference type="EMBL" id="PFAO01000031">
    <property type="protein sequence ID" value="PIT95382.1"/>
    <property type="molecule type" value="Genomic_DNA"/>
</dbReference>
<dbReference type="InterPro" id="IPR023457">
    <property type="entry name" value="Met-tRNA_synth_2"/>
</dbReference>
<dbReference type="Gene3D" id="3.40.50.620">
    <property type="entry name" value="HUPs"/>
    <property type="match status" value="1"/>
</dbReference>
<evidence type="ECO:0000313" key="13">
    <source>
        <dbReference type="EMBL" id="PIT95382.1"/>
    </source>
</evidence>